<accession>A0A9P1CIK2</accession>
<evidence type="ECO:0000313" key="5">
    <source>
        <dbReference type="EMBL" id="CAL4780239.1"/>
    </source>
</evidence>
<dbReference type="InterPro" id="IPR039663">
    <property type="entry name" value="AIP/AIPL1/TTC9"/>
</dbReference>
<dbReference type="PANTHER" id="PTHR11242:SF0">
    <property type="entry name" value="TPR_REGION DOMAIN-CONTAINING PROTEIN"/>
    <property type="match status" value="1"/>
</dbReference>
<keyword evidence="6" id="KW-1185">Reference proteome</keyword>
<organism evidence="4">
    <name type="scientific">Cladocopium goreaui</name>
    <dbReference type="NCBI Taxonomy" id="2562237"/>
    <lineage>
        <taxon>Eukaryota</taxon>
        <taxon>Sar</taxon>
        <taxon>Alveolata</taxon>
        <taxon>Dinophyceae</taxon>
        <taxon>Suessiales</taxon>
        <taxon>Symbiodiniaceae</taxon>
        <taxon>Cladocopium</taxon>
    </lineage>
</organism>
<evidence type="ECO:0000256" key="2">
    <source>
        <dbReference type="ARBA" id="ARBA00022803"/>
    </source>
</evidence>
<evidence type="ECO:0000256" key="3">
    <source>
        <dbReference type="SAM" id="MobiDB-lite"/>
    </source>
</evidence>
<reference evidence="4" key="1">
    <citation type="submission" date="2022-10" db="EMBL/GenBank/DDBJ databases">
        <authorList>
            <person name="Chen Y."/>
            <person name="Dougan E. K."/>
            <person name="Chan C."/>
            <person name="Rhodes N."/>
            <person name="Thang M."/>
        </authorList>
    </citation>
    <scope>NUCLEOTIDE SEQUENCE</scope>
</reference>
<dbReference type="PANTHER" id="PTHR11242">
    <property type="entry name" value="ARYL HYDROCARBON RECEPTOR INTERACTING PROTEIN RELATED"/>
    <property type="match status" value="1"/>
</dbReference>
<evidence type="ECO:0000256" key="1">
    <source>
        <dbReference type="ARBA" id="ARBA00022737"/>
    </source>
</evidence>
<dbReference type="InterPro" id="IPR011990">
    <property type="entry name" value="TPR-like_helical_dom_sf"/>
</dbReference>
<keyword evidence="1" id="KW-0677">Repeat</keyword>
<reference evidence="5 6" key="2">
    <citation type="submission" date="2024-05" db="EMBL/GenBank/DDBJ databases">
        <authorList>
            <person name="Chen Y."/>
            <person name="Shah S."/>
            <person name="Dougan E. K."/>
            <person name="Thang M."/>
            <person name="Chan C."/>
        </authorList>
    </citation>
    <scope>NUCLEOTIDE SEQUENCE [LARGE SCALE GENOMIC DNA]</scope>
</reference>
<proteinExistence type="predicted"/>
<feature type="region of interest" description="Disordered" evidence="3">
    <location>
        <begin position="257"/>
        <end position="278"/>
    </location>
</feature>
<dbReference type="OrthoDB" id="425705at2759"/>
<dbReference type="SUPFAM" id="SSF48452">
    <property type="entry name" value="TPR-like"/>
    <property type="match status" value="1"/>
</dbReference>
<sequence length="278" mass="31731">MAPSKWDAEQERQRDMLREHWLRYFCEVDAERKQLLQWLLGEGLTRPSGFEARLSHAERLRQLGNEWYRKQDYRRALHCGLGAIHTIDFSPQQQLSMDEEQRLALVSLLLPILSNLSQVFLNRGDVISTMKASTLGLRHVDKLKNPEEVDTFKAKLRFRRAMARGEPGPEQDLEAALEDLRDAAHRMPRDKQIRTCLENCKDLLREARGKAHGKGSAPEGDQSENPAESAEKEDELSPALETMAACVGKCLGKLKRCRRRCQRSSGSATGQIDAKKRE</sequence>
<evidence type="ECO:0000313" key="6">
    <source>
        <dbReference type="Proteomes" id="UP001152797"/>
    </source>
</evidence>
<name>A0A9P1CIK2_9DINO</name>
<feature type="region of interest" description="Disordered" evidence="3">
    <location>
        <begin position="209"/>
        <end position="238"/>
    </location>
</feature>
<keyword evidence="2" id="KW-0802">TPR repeat</keyword>
<dbReference type="AlphaFoldDB" id="A0A9P1CIK2"/>
<protein>
    <submittedName>
        <fullName evidence="4">Uncharacterized protein</fullName>
    </submittedName>
</protein>
<dbReference type="EMBL" id="CAMXCT010001779">
    <property type="protein sequence ID" value="CAI3992927.1"/>
    <property type="molecule type" value="Genomic_DNA"/>
</dbReference>
<dbReference type="Gene3D" id="1.25.40.10">
    <property type="entry name" value="Tetratricopeptide repeat domain"/>
    <property type="match status" value="1"/>
</dbReference>
<dbReference type="Proteomes" id="UP001152797">
    <property type="component" value="Unassembled WGS sequence"/>
</dbReference>
<dbReference type="EMBL" id="CAMXCT020001779">
    <property type="protein sequence ID" value="CAL1146302.1"/>
    <property type="molecule type" value="Genomic_DNA"/>
</dbReference>
<dbReference type="EMBL" id="CAMXCT030001779">
    <property type="protein sequence ID" value="CAL4780239.1"/>
    <property type="molecule type" value="Genomic_DNA"/>
</dbReference>
<gene>
    <name evidence="4" type="ORF">C1SCF055_LOCUS19719</name>
</gene>
<comment type="caution">
    <text evidence="4">The sequence shown here is derived from an EMBL/GenBank/DDBJ whole genome shotgun (WGS) entry which is preliminary data.</text>
</comment>
<evidence type="ECO:0000313" key="4">
    <source>
        <dbReference type="EMBL" id="CAI3992927.1"/>
    </source>
</evidence>